<evidence type="ECO:0000256" key="4">
    <source>
        <dbReference type="ARBA" id="ARBA00019595"/>
    </source>
</evidence>
<name>A0ABY5Y1T0_9BACT</name>
<dbReference type="PANTHER" id="PTHR21047:SF2">
    <property type="entry name" value="THYMIDINE DIPHOSPHO-4-KETO-RHAMNOSE 3,5-EPIMERASE"/>
    <property type="match status" value="1"/>
</dbReference>
<keyword evidence="9" id="KW-1185">Reference proteome</keyword>
<accession>A0ABY5Y1T0</accession>
<evidence type="ECO:0000313" key="9">
    <source>
        <dbReference type="Proteomes" id="UP001058120"/>
    </source>
</evidence>
<dbReference type="Proteomes" id="UP001058120">
    <property type="component" value="Chromosome"/>
</dbReference>
<dbReference type="InterPro" id="IPR014710">
    <property type="entry name" value="RmlC-like_jellyroll"/>
</dbReference>
<dbReference type="Pfam" id="PF00908">
    <property type="entry name" value="dTDP_sugar_isom"/>
    <property type="match status" value="1"/>
</dbReference>
<dbReference type="RefSeq" id="WP_334315756.1">
    <property type="nucleotide sequence ID" value="NZ_CP065938.1"/>
</dbReference>
<evidence type="ECO:0000256" key="5">
    <source>
        <dbReference type="ARBA" id="ARBA00029758"/>
    </source>
</evidence>
<evidence type="ECO:0000313" key="8">
    <source>
        <dbReference type="EMBL" id="UWX06155.1"/>
    </source>
</evidence>
<dbReference type="InterPro" id="IPR000888">
    <property type="entry name" value="RmlC-like"/>
</dbReference>
<gene>
    <name evidence="8" type="ORF">JBF11_02230</name>
</gene>
<organism evidence="8 9">
    <name type="scientific">Taurinivorans muris</name>
    <dbReference type="NCBI Taxonomy" id="2787751"/>
    <lineage>
        <taxon>Bacteria</taxon>
        <taxon>Pseudomonadati</taxon>
        <taxon>Thermodesulfobacteriota</taxon>
        <taxon>Desulfovibrionia</taxon>
        <taxon>Desulfovibrionales</taxon>
        <taxon>Desulfovibrionaceae</taxon>
        <taxon>Taurinivorans</taxon>
    </lineage>
</organism>
<dbReference type="InterPro" id="IPR011051">
    <property type="entry name" value="RmlC_Cupin_sf"/>
</dbReference>
<evidence type="ECO:0000256" key="7">
    <source>
        <dbReference type="ARBA" id="ARBA00033311"/>
    </source>
</evidence>
<protein>
    <recommendedName>
        <fullName evidence="4">dTDP-4-dehydrorhamnose 3,5-epimerase</fullName>
        <ecNumber evidence="3">5.1.3.13</ecNumber>
    </recommendedName>
    <alternativeName>
        <fullName evidence="6">Thymidine diphospho-4-keto-rhamnose 3,5-epimerase</fullName>
    </alternativeName>
    <alternativeName>
        <fullName evidence="5">dTDP-4-keto-6-deoxyglucose 3,5-epimerase</fullName>
    </alternativeName>
    <alternativeName>
        <fullName evidence="7">dTDP-6-deoxy-D-xylo-4-hexulose 3,5-epimerase</fullName>
    </alternativeName>
</protein>
<evidence type="ECO:0000256" key="6">
    <source>
        <dbReference type="ARBA" id="ARBA00031424"/>
    </source>
</evidence>
<dbReference type="SUPFAM" id="SSF51182">
    <property type="entry name" value="RmlC-like cupins"/>
    <property type="match status" value="1"/>
</dbReference>
<dbReference type="EMBL" id="CP065938">
    <property type="protein sequence ID" value="UWX06155.1"/>
    <property type="molecule type" value="Genomic_DNA"/>
</dbReference>
<reference evidence="8" key="1">
    <citation type="submission" date="2020-12" db="EMBL/GenBank/DDBJ databases">
        <title>Taurinivorans muris gen. nov., sp. nov., fundamental and realized metabolic niche of a ubiquitous sulfidogenic bacterium in the murine intestine.</title>
        <authorList>
            <person name="Ye H."/>
            <person name="Hanson B.T."/>
            <person name="Loy A."/>
        </authorList>
    </citation>
    <scope>NUCLEOTIDE SEQUENCE</scope>
    <source>
        <strain evidence="8">LT0009</strain>
    </source>
</reference>
<dbReference type="Gene3D" id="2.60.120.10">
    <property type="entry name" value="Jelly Rolls"/>
    <property type="match status" value="1"/>
</dbReference>
<proteinExistence type="predicted"/>
<sequence>MAFDFIIEESQEIKGVHIITPSISEDLRGNIWTSFYQEEIEQLLPAGLHFKHDKFSQSRQNVLRGIHGDFKTWKYVTCVFGEIHQYVVDCRKNSPTYLKWQEFLINKDNQKIILIPPSMGNAYYVTSEYAVYHYKCAYEGEYIDAGEQFTFAWNDKRIGIAWPAPNPVLSDRDMLAAVKQRKGNAL</sequence>
<evidence type="ECO:0000256" key="2">
    <source>
        <dbReference type="ARBA" id="ARBA00001997"/>
    </source>
</evidence>
<comment type="catalytic activity">
    <reaction evidence="1">
        <text>dTDP-4-dehydro-6-deoxy-alpha-D-glucose = dTDP-4-dehydro-beta-L-rhamnose</text>
        <dbReference type="Rhea" id="RHEA:16969"/>
        <dbReference type="ChEBI" id="CHEBI:57649"/>
        <dbReference type="ChEBI" id="CHEBI:62830"/>
        <dbReference type="EC" id="5.1.3.13"/>
    </reaction>
</comment>
<dbReference type="PANTHER" id="PTHR21047">
    <property type="entry name" value="DTDP-6-DEOXY-D-GLUCOSE-3,5 EPIMERASE"/>
    <property type="match status" value="1"/>
</dbReference>
<evidence type="ECO:0000256" key="1">
    <source>
        <dbReference type="ARBA" id="ARBA00001298"/>
    </source>
</evidence>
<dbReference type="EC" id="5.1.3.13" evidence="3"/>
<evidence type="ECO:0000256" key="3">
    <source>
        <dbReference type="ARBA" id="ARBA00012098"/>
    </source>
</evidence>
<comment type="function">
    <text evidence="2">Catalyzes the epimerization of the C3' and C5'positions of dTDP-6-deoxy-D-xylo-4-hexulose, forming dTDP-6-deoxy-L-lyxo-4-hexulose.</text>
</comment>